<evidence type="ECO:0000259" key="12">
    <source>
        <dbReference type="PROSITE" id="PS50109"/>
    </source>
</evidence>
<dbReference type="PRINTS" id="PR00344">
    <property type="entry name" value="BCTRLSENSOR"/>
</dbReference>
<dbReference type="PROSITE" id="PS50109">
    <property type="entry name" value="HIS_KIN"/>
    <property type="match status" value="1"/>
</dbReference>
<evidence type="ECO:0000256" key="1">
    <source>
        <dbReference type="ARBA" id="ARBA00000085"/>
    </source>
</evidence>
<dbReference type="Gene3D" id="3.30.565.10">
    <property type="entry name" value="Histidine kinase-like ATPase, C-terminal domain"/>
    <property type="match status" value="1"/>
</dbReference>
<keyword evidence="6 11" id="KW-0812">Transmembrane</keyword>
<dbReference type="InterPro" id="IPR033479">
    <property type="entry name" value="dCache_1"/>
</dbReference>
<dbReference type="SMART" id="SM00387">
    <property type="entry name" value="HATPase_c"/>
    <property type="match status" value="1"/>
</dbReference>
<dbReference type="InterPro" id="IPR029016">
    <property type="entry name" value="GAF-like_dom_sf"/>
</dbReference>
<feature type="domain" description="Histidine kinase" evidence="12">
    <location>
        <begin position="537"/>
        <end position="794"/>
    </location>
</feature>
<dbReference type="CDD" id="cd00082">
    <property type="entry name" value="HisKA"/>
    <property type="match status" value="1"/>
</dbReference>
<dbReference type="SUPFAM" id="SSF47384">
    <property type="entry name" value="Homodimeric domain of signal transducing histidine kinase"/>
    <property type="match status" value="1"/>
</dbReference>
<evidence type="ECO:0000256" key="7">
    <source>
        <dbReference type="ARBA" id="ARBA00022777"/>
    </source>
</evidence>
<keyword evidence="10 11" id="KW-0472">Membrane</keyword>
<reference evidence="13 14" key="1">
    <citation type="submission" date="2023-06" db="EMBL/GenBank/DDBJ databases">
        <title>Whole genome sequence of Oscillatoria calcuttensis NRMC-F 0142.</title>
        <authorList>
            <person name="Shakena Fathima T."/>
            <person name="Muralitharan G."/>
            <person name="Thajuddin N."/>
        </authorList>
    </citation>
    <scope>NUCLEOTIDE SEQUENCE [LARGE SCALE GENOMIC DNA]</scope>
    <source>
        <strain evidence="13 14">NRMC-F 0142</strain>
    </source>
</reference>
<keyword evidence="7" id="KW-0418">Kinase</keyword>
<dbReference type="InterPro" id="IPR005467">
    <property type="entry name" value="His_kinase_dom"/>
</dbReference>
<sequence length="804" mass="89519">MKPSIFFSRAAMFKPQQLFPLWQRFLQQGWRPRHLVVLLTISSTTLAISTGAYISYRVVRGLILDNLKQNALLKVQRERDNIDRWLAVRKAEVTALSYNPLVRSLDWDLAEPFLLSEAQRLSEFFVLAMVDGNGFVSTTNGSRNETNVIARKHFQRAMAGEIYVSDPLMGKASNVAQVIVAAPIYPLNETNGRPIGEMFGGLQVNRIVQAAQSLEYGEGSYAFALNSEGRPIVHPDPTRMGTLEKPAPSFLEARDSTLRQVAVQMVNRQTNLELVKLEGKWVYVAYLPMHEANWSMALVIPRGNLERGLHALNILASGVGVFLAIAIFAVFRQLLFAENLRARVAQEALLNRLIQRIRASLDLDEILQVTVEEIGRLLDLQRVVFALVDAPSQTLAIRREYTQGVPSAVGQFYFNAHLAQQLQHQETVYLKGVEETPFDLELLAESYLALPIVAPTELQGGFLIGICGKPWQPLAAERELLQVLADQLAIAINQAHLYSQTREQVQLLNETLEDLKTTQSQLVQSEKMSSVGQMVAGVAHEINNPVNFIYGNLPHASQHVDDLLHLIDLYKAALVSPTAEIEAFEEEIELEFVTQDLVQILTSMRMGAERIRQIVLSLRNFSRLDEGEKKPVDLHEGIDNTLLLLQHRLKNRIQVIKDYGSLPLVDCFPGQVNQVFMNLLSNAVDALEESYTELEMENGTGPNSLENPAIWIRTQQVDERHVTIAIADNGPGIPLAIQNKIFDPFFTTKPVGKGTGLGLAISYQLLVEGHGGKIQILTPETGGTEFLLTLPINSGQLVASSKSV</sequence>
<dbReference type="InterPro" id="IPR003661">
    <property type="entry name" value="HisK_dim/P_dom"/>
</dbReference>
<dbReference type="CDD" id="cd18773">
    <property type="entry name" value="PDC1_HK_sensor"/>
    <property type="match status" value="1"/>
</dbReference>
<keyword evidence="5" id="KW-0597">Phosphoprotein</keyword>
<evidence type="ECO:0000256" key="6">
    <source>
        <dbReference type="ARBA" id="ARBA00022692"/>
    </source>
</evidence>
<keyword evidence="13" id="KW-0067">ATP-binding</keyword>
<dbReference type="Pfam" id="PF02518">
    <property type="entry name" value="HATPase_c"/>
    <property type="match status" value="1"/>
</dbReference>
<dbReference type="SUPFAM" id="SSF55781">
    <property type="entry name" value="GAF domain-like"/>
    <property type="match status" value="1"/>
</dbReference>
<keyword evidence="14" id="KW-1185">Reference proteome</keyword>
<evidence type="ECO:0000256" key="4">
    <source>
        <dbReference type="ARBA" id="ARBA00022475"/>
    </source>
</evidence>
<comment type="catalytic activity">
    <reaction evidence="1">
        <text>ATP + protein L-histidine = ADP + protein N-phospho-L-histidine.</text>
        <dbReference type="EC" id="2.7.13.3"/>
    </reaction>
</comment>
<dbReference type="RefSeq" id="WP_284474316.1">
    <property type="nucleotide sequence ID" value="NZ_JASVEJ010000018.1"/>
</dbReference>
<name>A0ABT7LY97_9CYAN</name>
<evidence type="ECO:0000313" key="13">
    <source>
        <dbReference type="EMBL" id="MDL5056774.1"/>
    </source>
</evidence>
<evidence type="ECO:0000256" key="10">
    <source>
        <dbReference type="ARBA" id="ARBA00023136"/>
    </source>
</evidence>
<dbReference type="InterPro" id="IPR003018">
    <property type="entry name" value="GAF"/>
</dbReference>
<dbReference type="EMBL" id="JASVEJ010000018">
    <property type="protein sequence ID" value="MDL5056774.1"/>
    <property type="molecule type" value="Genomic_DNA"/>
</dbReference>
<evidence type="ECO:0000256" key="2">
    <source>
        <dbReference type="ARBA" id="ARBA00004651"/>
    </source>
</evidence>
<dbReference type="Proteomes" id="UP001230986">
    <property type="component" value="Unassembled WGS sequence"/>
</dbReference>
<evidence type="ECO:0000256" key="3">
    <source>
        <dbReference type="ARBA" id="ARBA00012438"/>
    </source>
</evidence>
<keyword evidence="4" id="KW-1003">Cell membrane</keyword>
<dbReference type="InterPro" id="IPR004358">
    <property type="entry name" value="Sig_transdc_His_kin-like_C"/>
</dbReference>
<dbReference type="PANTHER" id="PTHR43065">
    <property type="entry name" value="SENSOR HISTIDINE KINASE"/>
    <property type="match status" value="1"/>
</dbReference>
<evidence type="ECO:0000256" key="11">
    <source>
        <dbReference type="SAM" id="Phobius"/>
    </source>
</evidence>
<dbReference type="PANTHER" id="PTHR43065:SF50">
    <property type="entry name" value="HISTIDINE KINASE"/>
    <property type="match status" value="1"/>
</dbReference>
<dbReference type="SUPFAM" id="SSF55874">
    <property type="entry name" value="ATPase domain of HSP90 chaperone/DNA topoisomerase II/histidine kinase"/>
    <property type="match status" value="1"/>
</dbReference>
<protein>
    <recommendedName>
        <fullName evidence="3">histidine kinase</fullName>
        <ecNumber evidence="3">2.7.13.3</ecNumber>
    </recommendedName>
</protein>
<feature type="transmembrane region" description="Helical" evidence="11">
    <location>
        <begin position="35"/>
        <end position="56"/>
    </location>
</feature>
<dbReference type="Pfam" id="PF01590">
    <property type="entry name" value="GAF"/>
    <property type="match status" value="1"/>
</dbReference>
<dbReference type="InterPro" id="IPR036097">
    <property type="entry name" value="HisK_dim/P_sf"/>
</dbReference>
<dbReference type="CDD" id="cd12912">
    <property type="entry name" value="PDC2_MCP_like"/>
    <property type="match status" value="1"/>
</dbReference>
<organism evidence="13 14">
    <name type="scientific">Geitlerinema calcuttense NRMC-F 0142</name>
    <dbReference type="NCBI Taxonomy" id="2922238"/>
    <lineage>
        <taxon>Bacteria</taxon>
        <taxon>Bacillati</taxon>
        <taxon>Cyanobacteriota</taxon>
        <taxon>Cyanophyceae</taxon>
        <taxon>Geitlerinematales</taxon>
        <taxon>Geitlerinemataceae</taxon>
        <taxon>Geitlerinema</taxon>
    </lineage>
</organism>
<dbReference type="EC" id="2.7.13.3" evidence="3"/>
<dbReference type="InterPro" id="IPR036890">
    <property type="entry name" value="HATPase_C_sf"/>
</dbReference>
<dbReference type="InterPro" id="IPR003594">
    <property type="entry name" value="HATPase_dom"/>
</dbReference>
<evidence type="ECO:0000256" key="5">
    <source>
        <dbReference type="ARBA" id="ARBA00022553"/>
    </source>
</evidence>
<gene>
    <name evidence="13" type="ORF">QQ055_04745</name>
</gene>
<proteinExistence type="predicted"/>
<accession>A0ABT7LY97</accession>
<keyword evidence="7" id="KW-0808">Transferase</keyword>
<keyword evidence="9" id="KW-0902">Two-component regulatory system</keyword>
<evidence type="ECO:0000256" key="8">
    <source>
        <dbReference type="ARBA" id="ARBA00022989"/>
    </source>
</evidence>
<comment type="subcellular location">
    <subcellularLocation>
        <location evidence="2">Cell membrane</location>
        <topology evidence="2">Multi-pass membrane protein</topology>
    </subcellularLocation>
</comment>
<evidence type="ECO:0000313" key="14">
    <source>
        <dbReference type="Proteomes" id="UP001230986"/>
    </source>
</evidence>
<dbReference type="GO" id="GO:0005524">
    <property type="term" value="F:ATP binding"/>
    <property type="evidence" value="ECO:0007669"/>
    <property type="project" value="UniProtKB-KW"/>
</dbReference>
<keyword evidence="8 11" id="KW-1133">Transmembrane helix</keyword>
<dbReference type="Gene3D" id="3.30.450.40">
    <property type="match status" value="1"/>
</dbReference>
<dbReference type="Gene3D" id="1.10.287.130">
    <property type="match status" value="1"/>
</dbReference>
<evidence type="ECO:0000256" key="9">
    <source>
        <dbReference type="ARBA" id="ARBA00023012"/>
    </source>
</evidence>
<comment type="caution">
    <text evidence="13">The sequence shown here is derived from an EMBL/GenBank/DDBJ whole genome shotgun (WGS) entry which is preliminary data.</text>
</comment>
<keyword evidence="13" id="KW-0547">Nucleotide-binding</keyword>
<feature type="transmembrane region" description="Helical" evidence="11">
    <location>
        <begin position="311"/>
        <end position="331"/>
    </location>
</feature>
<dbReference type="Gene3D" id="3.30.450.20">
    <property type="entry name" value="PAS domain"/>
    <property type="match status" value="1"/>
</dbReference>
<dbReference type="SMART" id="SM00065">
    <property type="entry name" value="GAF"/>
    <property type="match status" value="1"/>
</dbReference>
<dbReference type="Pfam" id="PF02743">
    <property type="entry name" value="dCache_1"/>
    <property type="match status" value="1"/>
</dbReference>